<feature type="domain" description="Peptidase S12 Pab87-related C-terminal" evidence="3">
    <location>
        <begin position="409"/>
        <end position="496"/>
    </location>
</feature>
<dbReference type="Gene3D" id="3.40.710.10">
    <property type="entry name" value="DD-peptidase/beta-lactamase superfamily"/>
    <property type="match status" value="1"/>
</dbReference>
<comment type="caution">
    <text evidence="4">The sequence shown here is derived from an EMBL/GenBank/DDBJ whole genome shotgun (WGS) entry which is preliminary data.</text>
</comment>
<protein>
    <recommendedName>
        <fullName evidence="5">Beta-lactamase-related domain-containing protein</fullName>
    </recommendedName>
</protein>
<dbReference type="InterPro" id="IPR021860">
    <property type="entry name" value="Peptidase_S12_Pab87-rel_C"/>
</dbReference>
<dbReference type="InterPro" id="IPR001466">
    <property type="entry name" value="Beta-lactam-related"/>
</dbReference>
<dbReference type="Gene3D" id="2.40.128.600">
    <property type="match status" value="1"/>
</dbReference>
<sequence>MKKRIVQAFCLLIVLSLLFSTPFSAEEKTQKVGLKGFDTFVTKAMEEWKVPGLGISIVKNGEVIFSKGFGFRDVKKGLKVTPKTLFAIGSCSKAFTAATMGILVDEGKLDWDKPVKEYLPSFKLKDSFATEGMTPRDLVCHRSGLPRHDLLWYGSSATRKELFDRLQYLEPSKDFRTTFQYQNLMFMTAGYMVGKVAGTTWEKFVQDRIFRPLGMNDSNFSVEDSKKAPDFALPYMEKDDKVIEIPFRNIDTMGPAGSINSNVIDMADWLLLNLSKGKFGEKQIISEGSLNEIHSPQMISSKSFKYDESFYSTYGMGWGITAYRGHLMVSHGGGIDGFTAQVTFMPRDNIGMVIFTNMSGTPLPSIVAYNAYDRLLELDQIPWNKRIKDQIDKAKEEAEKAKKEKGKDRKLNTKPSHPLEDYAGDYEHPGYGVVAIKKEGVRLKGVFNSISFDVKHYHYDIFEMSNEFYDMNEKVSFFTDNKGNINSLSVQLEDSVEAIVFTKMPEKKMKEKSFLEKFVGEYLLGEMTVTVSLRGENNLILTVPGQPEYELVPYKGTEFNLKNLTGYSVEFIVDKAGKVTKAKVTQPNGVFTAKKK</sequence>
<dbReference type="SUPFAM" id="SSF56601">
    <property type="entry name" value="beta-lactamase/transpeptidase-like"/>
    <property type="match status" value="1"/>
</dbReference>
<gene>
    <name evidence="4" type="ORF">LCGC14_0793210</name>
</gene>
<dbReference type="Pfam" id="PF11954">
    <property type="entry name" value="DUF3471"/>
    <property type="match status" value="1"/>
</dbReference>
<dbReference type="AlphaFoldDB" id="A0A0F9SBV8"/>
<dbReference type="InterPro" id="IPR012338">
    <property type="entry name" value="Beta-lactam/transpept-like"/>
</dbReference>
<name>A0A0F9SBV8_9ZZZZ</name>
<evidence type="ECO:0000259" key="3">
    <source>
        <dbReference type="Pfam" id="PF11954"/>
    </source>
</evidence>
<dbReference type="InterPro" id="IPR050491">
    <property type="entry name" value="AmpC-like"/>
</dbReference>
<dbReference type="PANTHER" id="PTHR46825">
    <property type="entry name" value="D-ALANYL-D-ALANINE-CARBOXYPEPTIDASE/ENDOPEPTIDASE AMPH"/>
    <property type="match status" value="1"/>
</dbReference>
<proteinExistence type="predicted"/>
<evidence type="ECO:0000313" key="4">
    <source>
        <dbReference type="EMBL" id="KKN34486.1"/>
    </source>
</evidence>
<dbReference type="EMBL" id="LAZR01002101">
    <property type="protein sequence ID" value="KKN34486.1"/>
    <property type="molecule type" value="Genomic_DNA"/>
</dbReference>
<reference evidence="4" key="1">
    <citation type="journal article" date="2015" name="Nature">
        <title>Complex archaea that bridge the gap between prokaryotes and eukaryotes.</title>
        <authorList>
            <person name="Spang A."/>
            <person name="Saw J.H."/>
            <person name="Jorgensen S.L."/>
            <person name="Zaremba-Niedzwiedzka K."/>
            <person name="Martijn J."/>
            <person name="Lind A.E."/>
            <person name="van Eijk R."/>
            <person name="Schleper C."/>
            <person name="Guy L."/>
            <person name="Ettema T.J."/>
        </authorList>
    </citation>
    <scope>NUCLEOTIDE SEQUENCE</scope>
</reference>
<dbReference type="PANTHER" id="PTHR46825:SF15">
    <property type="entry name" value="BETA-LACTAMASE-RELATED DOMAIN-CONTAINING PROTEIN"/>
    <property type="match status" value="1"/>
</dbReference>
<dbReference type="Pfam" id="PF00144">
    <property type="entry name" value="Beta-lactamase"/>
    <property type="match status" value="1"/>
</dbReference>
<feature type="domain" description="Beta-lactamase-related" evidence="2">
    <location>
        <begin position="37"/>
        <end position="361"/>
    </location>
</feature>
<evidence type="ECO:0000256" key="1">
    <source>
        <dbReference type="SAM" id="MobiDB-lite"/>
    </source>
</evidence>
<evidence type="ECO:0000259" key="2">
    <source>
        <dbReference type="Pfam" id="PF00144"/>
    </source>
</evidence>
<organism evidence="4">
    <name type="scientific">marine sediment metagenome</name>
    <dbReference type="NCBI Taxonomy" id="412755"/>
    <lineage>
        <taxon>unclassified sequences</taxon>
        <taxon>metagenomes</taxon>
        <taxon>ecological metagenomes</taxon>
    </lineage>
</organism>
<evidence type="ECO:0008006" key="5">
    <source>
        <dbReference type="Google" id="ProtNLM"/>
    </source>
</evidence>
<accession>A0A0F9SBV8</accession>
<feature type="region of interest" description="Disordered" evidence="1">
    <location>
        <begin position="397"/>
        <end position="421"/>
    </location>
</feature>